<keyword evidence="2" id="KW-1185">Reference proteome</keyword>
<accession>A0ABY5IXT7</accession>
<name>A0ABY5IXT7_9FLAO</name>
<evidence type="ECO:0000313" key="1">
    <source>
        <dbReference type="EMBL" id="UUC46159.1"/>
    </source>
</evidence>
<reference evidence="1" key="1">
    <citation type="submission" date="2022-07" db="EMBL/GenBank/DDBJ databases">
        <title>Isolation, identification, and degradation of a PFOSA degrading strain from sewage treatment plant.</title>
        <authorList>
            <person name="Zhang L."/>
            <person name="Huo Y."/>
        </authorList>
    </citation>
    <scope>NUCLEOTIDE SEQUENCE</scope>
    <source>
        <strain evidence="1">C1</strain>
    </source>
</reference>
<evidence type="ECO:0008006" key="3">
    <source>
        <dbReference type="Google" id="ProtNLM"/>
    </source>
</evidence>
<dbReference type="EMBL" id="CP101751">
    <property type="protein sequence ID" value="UUC46159.1"/>
    <property type="molecule type" value="Genomic_DNA"/>
</dbReference>
<proteinExistence type="predicted"/>
<organism evidence="1 2">
    <name type="scientific">Flavobacterium cerinum</name>
    <dbReference type="NCBI Taxonomy" id="2502784"/>
    <lineage>
        <taxon>Bacteria</taxon>
        <taxon>Pseudomonadati</taxon>
        <taxon>Bacteroidota</taxon>
        <taxon>Flavobacteriia</taxon>
        <taxon>Flavobacteriales</taxon>
        <taxon>Flavobacteriaceae</taxon>
        <taxon>Flavobacterium</taxon>
    </lineage>
</organism>
<dbReference type="RefSeq" id="WP_256551835.1">
    <property type="nucleotide sequence ID" value="NZ_CP101751.1"/>
</dbReference>
<dbReference type="Proteomes" id="UP001059844">
    <property type="component" value="Chromosome"/>
</dbReference>
<gene>
    <name evidence="1" type="ORF">NOX80_02890</name>
</gene>
<protein>
    <recommendedName>
        <fullName evidence="3">Tetratricopeptide repeat protein</fullName>
    </recommendedName>
</protein>
<evidence type="ECO:0000313" key="2">
    <source>
        <dbReference type="Proteomes" id="UP001059844"/>
    </source>
</evidence>
<sequence length="496" mass="59797">MNSVSGIINILSDAEKQEFIRFLKQQNKRHDTQNIQLFNLLKSDDINENNIDYKNKPALYALRKRLYDNLVTFITNKRFEDETSEEKVILKLIIAGKVFFKHKQYKPAFKILRKAEEKALKEEHFNLLNEIYHLQIEYAHLDEKMIFSELIEKYRENQKKFLQEEQLNLGYALLRKELSKIKEGAVFFDFQIVITSTIEQFNISLKEILTFKSLYQILFIANEYAALRNDYHQIERFVHKSYRFIQAKKELADQHLFYHIQILYFMGNTLFRNKKFEEAMLYLDKMESEMKKQDKVYYRQFYYRLKLLHCLIANYSGNAEFAITQTETILNDCKGAEISEVLDLQLSLAVFYFQQLKLDQLKQVFKNFAHTDTWYEKKQSMEWTIKKNLIEILLHVELKNIDYVMSRLNSFKRRYKKYLTTINEKRVLIFLSLVEKYLDTPENFASEAFQKQVEASFQWKSYREEDIFVMSFYAWLKAKIEKKNIYEITLKLVAET</sequence>